<feature type="compositionally biased region" description="Basic residues" evidence="1">
    <location>
        <begin position="8"/>
        <end position="20"/>
    </location>
</feature>
<proteinExistence type="predicted"/>
<gene>
    <name evidence="2" type="ORF">NDU88_000542</name>
</gene>
<dbReference type="Proteomes" id="UP001066276">
    <property type="component" value="Chromosome 9"/>
</dbReference>
<accession>A0AAV7MKU1</accession>
<name>A0AAV7MKU1_PLEWA</name>
<keyword evidence="3" id="KW-1185">Reference proteome</keyword>
<evidence type="ECO:0000313" key="3">
    <source>
        <dbReference type="Proteomes" id="UP001066276"/>
    </source>
</evidence>
<evidence type="ECO:0000256" key="1">
    <source>
        <dbReference type="SAM" id="MobiDB-lite"/>
    </source>
</evidence>
<dbReference type="AlphaFoldDB" id="A0AAV7MKU1"/>
<dbReference type="EMBL" id="JANPWB010000013">
    <property type="protein sequence ID" value="KAJ1103114.1"/>
    <property type="molecule type" value="Genomic_DNA"/>
</dbReference>
<comment type="caution">
    <text evidence="2">The sequence shown here is derived from an EMBL/GenBank/DDBJ whole genome shotgun (WGS) entry which is preliminary data.</text>
</comment>
<protein>
    <submittedName>
        <fullName evidence="2">Uncharacterized protein</fullName>
    </submittedName>
</protein>
<sequence>MTPSGFLRARHHQSGRRSRGTRTPLNLPVTRVRLLGRAVPGLWPGCPPLSACGRPARGLRRSPGTRWKATSLPMLLLKQRAQTG</sequence>
<feature type="region of interest" description="Disordered" evidence="1">
    <location>
        <begin position="1"/>
        <end position="25"/>
    </location>
</feature>
<reference evidence="2" key="1">
    <citation type="journal article" date="2022" name="bioRxiv">
        <title>Sequencing and chromosome-scale assembly of the giantPleurodeles waltlgenome.</title>
        <authorList>
            <person name="Brown T."/>
            <person name="Elewa A."/>
            <person name="Iarovenko S."/>
            <person name="Subramanian E."/>
            <person name="Araus A.J."/>
            <person name="Petzold A."/>
            <person name="Susuki M."/>
            <person name="Suzuki K.-i.T."/>
            <person name="Hayashi T."/>
            <person name="Toyoda A."/>
            <person name="Oliveira C."/>
            <person name="Osipova E."/>
            <person name="Leigh N.D."/>
            <person name="Simon A."/>
            <person name="Yun M.H."/>
        </authorList>
    </citation>
    <scope>NUCLEOTIDE SEQUENCE</scope>
    <source>
        <strain evidence="2">20211129_DDA</strain>
        <tissue evidence="2">Liver</tissue>
    </source>
</reference>
<organism evidence="2 3">
    <name type="scientific">Pleurodeles waltl</name>
    <name type="common">Iberian ribbed newt</name>
    <dbReference type="NCBI Taxonomy" id="8319"/>
    <lineage>
        <taxon>Eukaryota</taxon>
        <taxon>Metazoa</taxon>
        <taxon>Chordata</taxon>
        <taxon>Craniata</taxon>
        <taxon>Vertebrata</taxon>
        <taxon>Euteleostomi</taxon>
        <taxon>Amphibia</taxon>
        <taxon>Batrachia</taxon>
        <taxon>Caudata</taxon>
        <taxon>Salamandroidea</taxon>
        <taxon>Salamandridae</taxon>
        <taxon>Pleurodelinae</taxon>
        <taxon>Pleurodeles</taxon>
    </lineage>
</organism>
<evidence type="ECO:0000313" key="2">
    <source>
        <dbReference type="EMBL" id="KAJ1103114.1"/>
    </source>
</evidence>